<evidence type="ECO:0000313" key="6">
    <source>
        <dbReference type="Proteomes" id="UP000631300"/>
    </source>
</evidence>
<dbReference type="InterPro" id="IPR001387">
    <property type="entry name" value="Cro/C1-type_HTH"/>
</dbReference>
<dbReference type="GO" id="GO:0003700">
    <property type="term" value="F:DNA-binding transcription factor activity"/>
    <property type="evidence" value="ECO:0007669"/>
    <property type="project" value="TreeGrafter"/>
</dbReference>
<dbReference type="PROSITE" id="PS50943">
    <property type="entry name" value="HTH_CROC1"/>
    <property type="match status" value="1"/>
</dbReference>
<evidence type="ECO:0000256" key="3">
    <source>
        <dbReference type="ARBA" id="ARBA00023163"/>
    </source>
</evidence>
<dbReference type="Pfam" id="PF01381">
    <property type="entry name" value="HTH_3"/>
    <property type="match status" value="1"/>
</dbReference>
<dbReference type="SUPFAM" id="SSF47413">
    <property type="entry name" value="lambda repressor-like DNA-binding domains"/>
    <property type="match status" value="1"/>
</dbReference>
<proteinExistence type="predicted"/>
<dbReference type="InterPro" id="IPR010982">
    <property type="entry name" value="Lambda_DNA-bd_dom_sf"/>
</dbReference>
<dbReference type="RefSeq" id="WP_189404336.1">
    <property type="nucleotide sequence ID" value="NZ_BMXP01000002.1"/>
</dbReference>
<dbReference type="Proteomes" id="UP000631300">
    <property type="component" value="Unassembled WGS sequence"/>
</dbReference>
<dbReference type="PANTHER" id="PTHR46797">
    <property type="entry name" value="HTH-TYPE TRANSCRIPTIONAL REGULATOR"/>
    <property type="match status" value="1"/>
</dbReference>
<evidence type="ECO:0000256" key="2">
    <source>
        <dbReference type="ARBA" id="ARBA00023125"/>
    </source>
</evidence>
<evidence type="ECO:0000313" key="5">
    <source>
        <dbReference type="EMBL" id="GGW80546.1"/>
    </source>
</evidence>
<dbReference type="EMBL" id="BMXP01000002">
    <property type="protein sequence ID" value="GGW80546.1"/>
    <property type="molecule type" value="Genomic_DNA"/>
</dbReference>
<dbReference type="GO" id="GO:0005829">
    <property type="term" value="C:cytosol"/>
    <property type="evidence" value="ECO:0007669"/>
    <property type="project" value="TreeGrafter"/>
</dbReference>
<dbReference type="AlphaFoldDB" id="A0A918JKL8"/>
<dbReference type="Gene3D" id="1.10.260.40">
    <property type="entry name" value="lambda repressor-like DNA-binding domains"/>
    <property type="match status" value="1"/>
</dbReference>
<dbReference type="PANTHER" id="PTHR46797:SF23">
    <property type="entry name" value="HTH-TYPE TRANSCRIPTIONAL REGULATOR SUTR"/>
    <property type="match status" value="1"/>
</dbReference>
<sequence>MAVPQITEHIAAHLRAQRQARGWSLDTMARQSGVSKAMLGQIERQESSPTIATLWKIAAGLECSFSSFLAVPPTQERPDNEAFEHDPNMQIKTLFGFSATTQFEMFEITLSEHHEQRSPPHQTGVTEHLYVLQGQLSVLSDGQWQAVSQGASYLLAADSEHGYRDDSGLTRFISVIHYPLPDFP</sequence>
<dbReference type="Pfam" id="PF07883">
    <property type="entry name" value="Cupin_2"/>
    <property type="match status" value="1"/>
</dbReference>
<evidence type="ECO:0000259" key="4">
    <source>
        <dbReference type="PROSITE" id="PS50943"/>
    </source>
</evidence>
<gene>
    <name evidence="5" type="ORF">GCM10007391_11860</name>
</gene>
<dbReference type="InterPro" id="IPR050807">
    <property type="entry name" value="TransReg_Diox_bact_type"/>
</dbReference>
<comment type="caution">
    <text evidence="5">The sequence shown here is derived from an EMBL/GenBank/DDBJ whole genome shotgun (WGS) entry which is preliminary data.</text>
</comment>
<dbReference type="CDD" id="cd00093">
    <property type="entry name" value="HTH_XRE"/>
    <property type="match status" value="1"/>
</dbReference>
<dbReference type="CDD" id="cd02209">
    <property type="entry name" value="cupin_XRE_C"/>
    <property type="match status" value="1"/>
</dbReference>
<dbReference type="SUPFAM" id="SSF51182">
    <property type="entry name" value="RmlC-like cupins"/>
    <property type="match status" value="1"/>
</dbReference>
<dbReference type="Gene3D" id="2.60.120.10">
    <property type="entry name" value="Jelly Rolls"/>
    <property type="match status" value="1"/>
</dbReference>
<keyword evidence="3" id="KW-0804">Transcription</keyword>
<protein>
    <submittedName>
        <fullName evidence="5">Transcriptional regulator</fullName>
    </submittedName>
</protein>
<evidence type="ECO:0000256" key="1">
    <source>
        <dbReference type="ARBA" id="ARBA00023015"/>
    </source>
</evidence>
<organism evidence="5 6">
    <name type="scientific">Alteromonas halophila</name>
    <dbReference type="NCBI Taxonomy" id="516698"/>
    <lineage>
        <taxon>Bacteria</taxon>
        <taxon>Pseudomonadati</taxon>
        <taxon>Pseudomonadota</taxon>
        <taxon>Gammaproteobacteria</taxon>
        <taxon>Alteromonadales</taxon>
        <taxon>Alteromonadaceae</taxon>
        <taxon>Alteromonas/Salinimonas group</taxon>
        <taxon>Alteromonas</taxon>
    </lineage>
</organism>
<reference evidence="5" key="1">
    <citation type="journal article" date="2014" name="Int. J. Syst. Evol. Microbiol.">
        <title>Complete genome sequence of Corynebacterium casei LMG S-19264T (=DSM 44701T), isolated from a smear-ripened cheese.</title>
        <authorList>
            <consortium name="US DOE Joint Genome Institute (JGI-PGF)"/>
            <person name="Walter F."/>
            <person name="Albersmeier A."/>
            <person name="Kalinowski J."/>
            <person name="Ruckert C."/>
        </authorList>
    </citation>
    <scope>NUCLEOTIDE SEQUENCE</scope>
    <source>
        <strain evidence="5">KCTC 22164</strain>
    </source>
</reference>
<keyword evidence="6" id="KW-1185">Reference proteome</keyword>
<dbReference type="InterPro" id="IPR014710">
    <property type="entry name" value="RmlC-like_jellyroll"/>
</dbReference>
<keyword evidence="1" id="KW-0805">Transcription regulation</keyword>
<accession>A0A918JKL8</accession>
<reference evidence="5" key="2">
    <citation type="submission" date="2020-09" db="EMBL/GenBank/DDBJ databases">
        <authorList>
            <person name="Sun Q."/>
            <person name="Kim S."/>
        </authorList>
    </citation>
    <scope>NUCLEOTIDE SEQUENCE</scope>
    <source>
        <strain evidence="5">KCTC 22164</strain>
    </source>
</reference>
<dbReference type="SMART" id="SM00530">
    <property type="entry name" value="HTH_XRE"/>
    <property type="match status" value="1"/>
</dbReference>
<name>A0A918JKL8_9ALTE</name>
<feature type="domain" description="HTH cro/C1-type" evidence="4">
    <location>
        <begin position="14"/>
        <end position="68"/>
    </location>
</feature>
<dbReference type="GO" id="GO:0003677">
    <property type="term" value="F:DNA binding"/>
    <property type="evidence" value="ECO:0007669"/>
    <property type="project" value="UniProtKB-KW"/>
</dbReference>
<keyword evidence="2" id="KW-0238">DNA-binding</keyword>
<dbReference type="InterPro" id="IPR011051">
    <property type="entry name" value="RmlC_Cupin_sf"/>
</dbReference>
<dbReference type="InterPro" id="IPR013096">
    <property type="entry name" value="Cupin_2"/>
</dbReference>